<keyword evidence="1" id="KW-0812">Transmembrane</keyword>
<reference evidence="2" key="1">
    <citation type="submission" date="2018-02" db="EMBL/GenBank/DDBJ databases">
        <title>Rhizophora mucronata_Transcriptome.</title>
        <authorList>
            <person name="Meera S.P."/>
            <person name="Sreeshan A."/>
            <person name="Augustine A."/>
        </authorList>
    </citation>
    <scope>NUCLEOTIDE SEQUENCE</scope>
    <source>
        <tissue evidence="2">Leaf</tissue>
    </source>
</reference>
<organism evidence="2">
    <name type="scientific">Rhizophora mucronata</name>
    <name type="common">Asiatic mangrove</name>
    <dbReference type="NCBI Taxonomy" id="61149"/>
    <lineage>
        <taxon>Eukaryota</taxon>
        <taxon>Viridiplantae</taxon>
        <taxon>Streptophyta</taxon>
        <taxon>Embryophyta</taxon>
        <taxon>Tracheophyta</taxon>
        <taxon>Spermatophyta</taxon>
        <taxon>Magnoliopsida</taxon>
        <taxon>eudicotyledons</taxon>
        <taxon>Gunneridae</taxon>
        <taxon>Pentapetalae</taxon>
        <taxon>rosids</taxon>
        <taxon>fabids</taxon>
        <taxon>Malpighiales</taxon>
        <taxon>Rhizophoraceae</taxon>
        <taxon>Rhizophora</taxon>
    </lineage>
</organism>
<dbReference type="EMBL" id="GGEC01055814">
    <property type="protein sequence ID" value="MBX36298.1"/>
    <property type="molecule type" value="Transcribed_RNA"/>
</dbReference>
<accession>A0A2P2N1F5</accession>
<evidence type="ECO:0000256" key="1">
    <source>
        <dbReference type="SAM" id="Phobius"/>
    </source>
</evidence>
<name>A0A2P2N1F5_RHIMU</name>
<evidence type="ECO:0000313" key="2">
    <source>
        <dbReference type="EMBL" id="MBX36298.1"/>
    </source>
</evidence>
<keyword evidence="1" id="KW-0472">Membrane</keyword>
<sequence length="41" mass="4933">MLRFYDHIHRPKLYSCIFRIAIISKMASNAILFTMLQIYNV</sequence>
<proteinExistence type="predicted"/>
<feature type="transmembrane region" description="Helical" evidence="1">
    <location>
        <begin position="20"/>
        <end position="39"/>
    </location>
</feature>
<dbReference type="AlphaFoldDB" id="A0A2P2N1F5"/>
<keyword evidence="1" id="KW-1133">Transmembrane helix</keyword>
<protein>
    <submittedName>
        <fullName evidence="2">Uncharacterized protein</fullName>
    </submittedName>
</protein>